<dbReference type="AlphaFoldDB" id="A0A0C9VQA3"/>
<dbReference type="Proteomes" id="UP000054279">
    <property type="component" value="Unassembled WGS sequence"/>
</dbReference>
<proteinExistence type="predicted"/>
<dbReference type="HOGENOM" id="CLU_1476039_0_0_1"/>
<evidence type="ECO:0000313" key="1">
    <source>
        <dbReference type="EMBL" id="KIJ40066.1"/>
    </source>
</evidence>
<dbReference type="EMBL" id="KN837147">
    <property type="protein sequence ID" value="KIJ40066.1"/>
    <property type="molecule type" value="Genomic_DNA"/>
</dbReference>
<name>A0A0C9VQA3_SPHS4</name>
<accession>A0A0C9VQA3</accession>
<sequence length="183" mass="19905">MSEPRFDRDQRLSWCIKGEALATGQDNIYFSRNTHTSSTMGHHANSKFAATYCFLEIRLIVTMQLSLAHKAYQGEYVNANGDTVSGVNFRFHKSSQSGIYSCNATLGAGSDAVSYHHIECVVSGNTITWSIPGTAVITPSRWNGHFGASDDVITGTWTAVNPLLSAYPSFPPEAHGTFTSGTF</sequence>
<gene>
    <name evidence="1" type="ORF">M422DRAFT_257134</name>
</gene>
<organism evidence="1 2">
    <name type="scientific">Sphaerobolus stellatus (strain SS14)</name>
    <dbReference type="NCBI Taxonomy" id="990650"/>
    <lineage>
        <taxon>Eukaryota</taxon>
        <taxon>Fungi</taxon>
        <taxon>Dikarya</taxon>
        <taxon>Basidiomycota</taxon>
        <taxon>Agaricomycotina</taxon>
        <taxon>Agaricomycetes</taxon>
        <taxon>Phallomycetidae</taxon>
        <taxon>Geastrales</taxon>
        <taxon>Sphaerobolaceae</taxon>
        <taxon>Sphaerobolus</taxon>
    </lineage>
</organism>
<evidence type="ECO:0000313" key="2">
    <source>
        <dbReference type="Proteomes" id="UP000054279"/>
    </source>
</evidence>
<reference evidence="1 2" key="1">
    <citation type="submission" date="2014-06" db="EMBL/GenBank/DDBJ databases">
        <title>Evolutionary Origins and Diversification of the Mycorrhizal Mutualists.</title>
        <authorList>
            <consortium name="DOE Joint Genome Institute"/>
            <consortium name="Mycorrhizal Genomics Consortium"/>
            <person name="Kohler A."/>
            <person name="Kuo A."/>
            <person name="Nagy L.G."/>
            <person name="Floudas D."/>
            <person name="Copeland A."/>
            <person name="Barry K.W."/>
            <person name="Cichocki N."/>
            <person name="Veneault-Fourrey C."/>
            <person name="LaButti K."/>
            <person name="Lindquist E.A."/>
            <person name="Lipzen A."/>
            <person name="Lundell T."/>
            <person name="Morin E."/>
            <person name="Murat C."/>
            <person name="Riley R."/>
            <person name="Ohm R."/>
            <person name="Sun H."/>
            <person name="Tunlid A."/>
            <person name="Henrissat B."/>
            <person name="Grigoriev I.V."/>
            <person name="Hibbett D.S."/>
            <person name="Martin F."/>
        </authorList>
    </citation>
    <scope>NUCLEOTIDE SEQUENCE [LARGE SCALE GENOMIC DNA]</scope>
    <source>
        <strain evidence="1 2">SS14</strain>
    </source>
</reference>
<keyword evidence="2" id="KW-1185">Reference proteome</keyword>
<protein>
    <submittedName>
        <fullName evidence="1">Uncharacterized protein</fullName>
    </submittedName>
</protein>